<name>A0ABV9M0C2_9ALTE</name>
<evidence type="ECO:0000259" key="2">
    <source>
        <dbReference type="Pfam" id="PF13751"/>
    </source>
</evidence>
<keyword evidence="4" id="KW-1185">Reference proteome</keyword>
<feature type="domain" description="Transposase InsH N-terminal" evidence="1">
    <location>
        <begin position="20"/>
        <end position="110"/>
    </location>
</feature>
<dbReference type="InterPro" id="IPR008490">
    <property type="entry name" value="Transposase_InsH_N"/>
</dbReference>
<gene>
    <name evidence="3" type="ORF">ACFO4O_15685</name>
</gene>
<evidence type="ECO:0000313" key="4">
    <source>
        <dbReference type="Proteomes" id="UP001595897"/>
    </source>
</evidence>
<feature type="domain" description="Transposase DDE" evidence="2">
    <location>
        <begin position="378"/>
        <end position="509"/>
    </location>
</feature>
<accession>A0ABV9M0C2</accession>
<sequence>MPNFKPDLSCQSAFIPVDFSEQIIPGTFEYALNHIVNHHLDLRPFDSLYSNEHKGAAAYSPAVMLKIILFAYAHGMISSLRIAKACQTNITLMALSGDTQPHFTSIANFVANMHTQIEPLFTQVLMICEQQQLIGHHMFAIDGCKISSNASKEHSGTHDELARKAIRLRRASQRILAHHIAQDVKGEELPAREAKHKQTLDDTAQRIEAFLDNDANHERLATNKKPIKSNITDNDSAKMLTNKGTIQGYNGVAISDDKHQIIVQAKAWGAVNEQQTLQPAIKQLQQQLSHIGKDDSLLQAKFSADSGFHSKDNLTYLAEQGIDSYIADTGFRSRNPLFQNSQTYHAYQTTKRRKRGYDKPKLFSRGDFHFNRQALMCVCLAGNVMWLTSRKPHTNNDQRYLTFHGYLKDCRTCPVQSQCMRNPPKERGRQVTFPALGKPTKAASLIQIMKDKMDSKQGRREYSKRLGCIEPVFANITKQKKMDYFTLRGQTKVNAQWLMFCLVHNIEKLRGHVL</sequence>
<organism evidence="3 4">
    <name type="scientific">Glaciecola siphonariae</name>
    <dbReference type="NCBI Taxonomy" id="521012"/>
    <lineage>
        <taxon>Bacteria</taxon>
        <taxon>Pseudomonadati</taxon>
        <taxon>Pseudomonadota</taxon>
        <taxon>Gammaproteobacteria</taxon>
        <taxon>Alteromonadales</taxon>
        <taxon>Alteromonadaceae</taxon>
        <taxon>Glaciecola</taxon>
    </lineage>
</organism>
<comment type="caution">
    <text evidence="3">The sequence shown here is derived from an EMBL/GenBank/DDBJ whole genome shotgun (WGS) entry which is preliminary data.</text>
</comment>
<reference evidence="4" key="1">
    <citation type="journal article" date="2019" name="Int. J. Syst. Evol. Microbiol.">
        <title>The Global Catalogue of Microorganisms (GCM) 10K type strain sequencing project: providing services to taxonomists for standard genome sequencing and annotation.</title>
        <authorList>
            <consortium name="The Broad Institute Genomics Platform"/>
            <consortium name="The Broad Institute Genome Sequencing Center for Infectious Disease"/>
            <person name="Wu L."/>
            <person name="Ma J."/>
        </authorList>
    </citation>
    <scope>NUCLEOTIDE SEQUENCE [LARGE SCALE GENOMIC DNA]</scope>
    <source>
        <strain evidence="4">KACC 12507</strain>
    </source>
</reference>
<dbReference type="EMBL" id="JBHSGU010000019">
    <property type="protein sequence ID" value="MFC4701596.1"/>
    <property type="molecule type" value="Genomic_DNA"/>
</dbReference>
<dbReference type="PANTHER" id="PTHR33408">
    <property type="entry name" value="TRANSPOSASE"/>
    <property type="match status" value="1"/>
</dbReference>
<dbReference type="Proteomes" id="UP001595897">
    <property type="component" value="Unassembled WGS sequence"/>
</dbReference>
<proteinExistence type="predicted"/>
<dbReference type="Pfam" id="PF05598">
    <property type="entry name" value="DUF772"/>
    <property type="match status" value="1"/>
</dbReference>
<protein>
    <submittedName>
        <fullName evidence="3">Transposase</fullName>
    </submittedName>
</protein>
<dbReference type="InterPro" id="IPR025668">
    <property type="entry name" value="Tnp_DDE_dom"/>
</dbReference>
<evidence type="ECO:0000313" key="3">
    <source>
        <dbReference type="EMBL" id="MFC4701596.1"/>
    </source>
</evidence>
<evidence type="ECO:0000259" key="1">
    <source>
        <dbReference type="Pfam" id="PF05598"/>
    </source>
</evidence>
<dbReference type="PANTHER" id="PTHR33408:SF2">
    <property type="entry name" value="TRANSPOSASE DDE DOMAIN-CONTAINING PROTEIN"/>
    <property type="match status" value="1"/>
</dbReference>
<dbReference type="Pfam" id="PF13751">
    <property type="entry name" value="DDE_Tnp_1_6"/>
    <property type="match status" value="1"/>
</dbReference>
<dbReference type="RefSeq" id="WP_382410226.1">
    <property type="nucleotide sequence ID" value="NZ_JBHSGU010000019.1"/>
</dbReference>